<dbReference type="PROSITE" id="PS51831">
    <property type="entry name" value="HD"/>
    <property type="match status" value="1"/>
</dbReference>
<dbReference type="Pfam" id="PF19276">
    <property type="entry name" value="HD_assoc_2"/>
    <property type="match status" value="1"/>
</dbReference>
<accession>W7D463</accession>
<proteinExistence type="predicted"/>
<name>W7D463_9LIST</name>
<sequence length="435" mass="50619">MIGKLKEEKVIKDPIHRYIHVQDKLIWALIQTKEMQRLRRVQQLGMTNLTFPTAEHSRFTHSLGVYEIMRRIIATDETASGWQLKAQREEYLLALAAALLHDVGHGPFSHTFEAVFGTDHEAYTKAIIMDETTEVHRVLAQVHADFPLKVSQVIDKSYSNQVIVHLISSQIDADRMDYLLRDAYATGVSYGTFDIERILRVMMPYQNAVVIEAKGMHAVEDYVISRYQMYMQVYFHPVTRSAEVIVNKIFKRAIALHQQGYAFKQEPLLLQAFFEKTEMLNDYLKLDDGVMRYHFLIWQDENDTILSDLCQRFMNRRLFKYCAYNPETDTVFYEQLADAYREIGYNPTYYLQVQSSSDLPYDLYRPGENQRLPINIKQKDGQLVELSVCSPLVKAISGKTKTSVKLYYPDVSELRASAKQKEELHQLVMQHCSNK</sequence>
<dbReference type="SMART" id="SM00471">
    <property type="entry name" value="HDc"/>
    <property type="match status" value="1"/>
</dbReference>
<dbReference type="GO" id="GO:0008832">
    <property type="term" value="F:dGTPase activity"/>
    <property type="evidence" value="ECO:0007669"/>
    <property type="project" value="TreeGrafter"/>
</dbReference>
<organism evidence="2 3">
    <name type="scientific">Brochothrix campestris FSL F6-1037</name>
    <dbReference type="NCBI Taxonomy" id="1265861"/>
    <lineage>
        <taxon>Bacteria</taxon>
        <taxon>Bacillati</taxon>
        <taxon>Bacillota</taxon>
        <taxon>Bacilli</taxon>
        <taxon>Bacillales</taxon>
        <taxon>Listeriaceae</taxon>
        <taxon>Brochothrix</taxon>
    </lineage>
</organism>
<reference evidence="2 3" key="1">
    <citation type="submission" date="2012-12" db="EMBL/GenBank/DDBJ databases">
        <title>Novel taxa of Listeriaceae from agricultural environments in the United States.</title>
        <authorList>
            <person name="den Bakker H.C."/>
            <person name="Allred A."/>
            <person name="Warchocki S."/>
            <person name="Wright E.M."/>
            <person name="Burrell A."/>
            <person name="Nightingale K.K."/>
            <person name="Kephart D."/>
            <person name="Wiedmann M."/>
        </authorList>
    </citation>
    <scope>NUCLEOTIDE SEQUENCE [LARGE SCALE GENOMIC DNA]</scope>
    <source>
        <strain evidence="2 3">FSL F6-1037</strain>
    </source>
</reference>
<dbReference type="OrthoDB" id="9803619at2"/>
<keyword evidence="3" id="KW-1185">Reference proteome</keyword>
<dbReference type="Pfam" id="PF01966">
    <property type="entry name" value="HD"/>
    <property type="match status" value="1"/>
</dbReference>
<dbReference type="STRING" id="1265861.BCAMP_06505"/>
<comment type="caution">
    <text evidence="2">The sequence shown here is derived from an EMBL/GenBank/DDBJ whole genome shotgun (WGS) entry which is preliminary data.</text>
</comment>
<dbReference type="AlphaFoldDB" id="W7D463"/>
<dbReference type="PATRIC" id="fig|1265861.3.peg.1289"/>
<dbReference type="Gene3D" id="1.10.3210.10">
    <property type="entry name" value="Hypothetical protein af1432"/>
    <property type="match status" value="1"/>
</dbReference>
<dbReference type="PANTHER" id="PTHR11373">
    <property type="entry name" value="DEOXYNUCLEOSIDE TRIPHOSPHATE TRIPHOSPHOHYDROLASE"/>
    <property type="match status" value="1"/>
</dbReference>
<dbReference type="SUPFAM" id="SSF109604">
    <property type="entry name" value="HD-domain/PDEase-like"/>
    <property type="match status" value="1"/>
</dbReference>
<dbReference type="RefSeq" id="WP_035314438.1">
    <property type="nucleotide sequence ID" value="NZ_AODH01000022.1"/>
</dbReference>
<protein>
    <submittedName>
        <fullName evidence="2">Metal dependent phosphohydrolase</fullName>
    </submittedName>
</protein>
<gene>
    <name evidence="2" type="ORF">BCAMP_06505</name>
</gene>
<dbReference type="PANTHER" id="PTHR11373:SF4">
    <property type="entry name" value="DEOXYNUCLEOSIDE TRIPHOSPHATE TRIPHOSPHOHYDROLASE SAMHD1"/>
    <property type="match status" value="1"/>
</dbReference>
<dbReference type="InterPro" id="IPR003607">
    <property type="entry name" value="HD/PDEase_dom"/>
</dbReference>
<keyword evidence="2" id="KW-0378">Hydrolase</keyword>
<feature type="domain" description="HD" evidence="1">
    <location>
        <begin position="58"/>
        <end position="179"/>
    </location>
</feature>
<evidence type="ECO:0000313" key="2">
    <source>
        <dbReference type="EMBL" id="EUJ40073.1"/>
    </source>
</evidence>
<evidence type="ECO:0000313" key="3">
    <source>
        <dbReference type="Proteomes" id="UP000019243"/>
    </source>
</evidence>
<dbReference type="InterPro" id="IPR050135">
    <property type="entry name" value="dGTPase-like"/>
</dbReference>
<evidence type="ECO:0000259" key="1">
    <source>
        <dbReference type="PROSITE" id="PS51831"/>
    </source>
</evidence>
<dbReference type="Proteomes" id="UP000019243">
    <property type="component" value="Unassembled WGS sequence"/>
</dbReference>
<dbReference type="InterPro" id="IPR006674">
    <property type="entry name" value="HD_domain"/>
</dbReference>
<dbReference type="InterPro" id="IPR045509">
    <property type="entry name" value="HD_assoc_2"/>
</dbReference>
<dbReference type="CDD" id="cd00077">
    <property type="entry name" value="HDc"/>
    <property type="match status" value="1"/>
</dbReference>
<dbReference type="FunFam" id="1.10.3210.10:FF:000014">
    <property type="entry name" value="HD domain-containing protein"/>
    <property type="match status" value="1"/>
</dbReference>
<dbReference type="EMBL" id="AODH01000022">
    <property type="protein sequence ID" value="EUJ40073.1"/>
    <property type="molecule type" value="Genomic_DNA"/>
</dbReference>
<dbReference type="GO" id="GO:0006203">
    <property type="term" value="P:dGTP catabolic process"/>
    <property type="evidence" value="ECO:0007669"/>
    <property type="project" value="TreeGrafter"/>
</dbReference>